<evidence type="ECO:0000256" key="5">
    <source>
        <dbReference type="ARBA" id="ARBA00023212"/>
    </source>
</evidence>
<evidence type="ECO:0000256" key="7">
    <source>
        <dbReference type="SAM" id="MobiDB-lite"/>
    </source>
</evidence>
<sequence length="1829" mass="202801">MTTLEKLFVQIFERKNWIIQQVKQQTDLYNQHLASKLLVNGITPPSWLWNENLRSEVRKELNKEDLISEILLPHPRPVIHYPDACCSLYSNPFGERNEEVQVDGIFTDTPHSNNDNADVGNMQHVASGCTKNTLRCDMNMIHEVDVSNTNHPQPIISFPVTRDSPCNKAVGEGDEEVGKISVDTNSNSKFSDRVNDQGIASDHIKDDTGLGVNMVTESGISRKSPNDGTEASICSRFSAPERSVIRIQRSKSRQKALELRNSAKTESRSRLNQQNGSAGSSLANRLFMSSPAEDPITKVHDLVELVCSNHEENGETHEGKEKINEEKDFNSCTGEVSGLSCKKHPISTTDLVKKDSLANTRKTNDGPAAFNEGKEFSPSSKVLTLSTEVINPDVAAQSISGFPERREECFSLMENISGNCGDRIISPGASIDEDCFRHMEKKSGVPAERTSSPRAFLNGTSERDICDDFGMVSGGITSYCPGKSVQEFDEANDCLGPTDHSGGLVYGVRSQTMSGNESMPKLHDTPMVTAHVDIKSVSCDMVNSQTVNLVAWSSSDGQVILTSRNSPNTLNKQRNFQNVVSGVTVRDEPAFSRVISRDASLNCLLTRSSSDFSVFVEPKQLDFDEREECNFRDNSLPVECESSPSKVFDASLHAPSSSCHDTNSGGIIYQMLSTEEREVLATEKLEVGGCSLDRNNCSLSGERERCENSLDKVTSLHAPSSSDHDTYSGGMIHQKLSTEVLTKEMEVGECSLDGNNCCPPVECERSSLNNVCDAQLHALSSSNHDTSSGGMIHQKLSTVEPEVLTKGMEVGECSLGRNIHEHGYMEKMEKGSGSKEYSVLKNVLVDSEALPYVSNSEPSCSVGIIQTNDGSPGTENHSNHNIAVSELQNEGDFAHESTSAFHGSKCNVSKVSNVSSSAEKAIEDCSIKEVENVGLTNVLVSPDRQFLFEEDKKLLDLGSSGYACNVSGTQHVLESSSLEVNDLLTRGSVGSSHTGHEIFGISESRELQISEKPVVQNVISIKMDSWPRSKRRKIQDNETDCFSASPSFRIRKHFLTQIESDTVKNIEDNKDSVLGVASPVNESAHREVYQNMTLQLTEHQPQTGKFVLTSEYLGDNVEIISSSSLNQVCDPLVFNLTKGLARYSHLAEEKKKLPGNSSDGIENTDEVHLEGQSNLADGESLMMDSRHRVGKCNLALDGNLPDGLSWPHSKTDLDRTPTDQTMPVLEGFIIDPPTELEEAKIPGHAINLDEFELPRTSMERASILEQMCASAITQTPFTHFSSALNLDDSKKVCHSVPNGVLECMDLRSISSFNKEVQKQLRGSYMGNTDDHSFPDISQSDSLLDLGARYGWCSRNLSTSPIGKLWERTPLYGGSSSEKRLSSNPELMCFPIEEDPSFSEEEENASELTEKIQEQDTSFDDTCAKREPLAKITEENARTSIFAIEKSTNRDSVDSIATEVSFKGTCKKVKAKVQSHSKHNGANKENDILTFAANAVKKGKESTTNRFRKTTSSRKTSLKKEVQKLSEYEPKRNNIVSNVTSFIPLVKQKQAAAVCTGKRDVKVKALEKAEAAKRLEEQKENKRKLRKEALKLERVRAEQENLKQIELAKKKKEEERKKRDADVAAKKRQREEEERKEKERKRKKIEETHRMRREESTLCTHKTEKERQMSDIGERGLKAKVLDNRLQKNQTLVKGIKDGTIAEKPEDITIQTGISLETCATSGDPCDSEQTSAALERSGNTDNVRIEKSYEISPYHCSDDEDDDGEVEEERNKKYIPPWASKNCVALVLPLQRQIQPDSIFPKDSFCRLDEVCPTQFRRVIKMKGPMQTG</sequence>
<dbReference type="InterPro" id="IPR005635">
    <property type="entry name" value="Inner_centromere_prot_ARK-bd"/>
</dbReference>
<dbReference type="PANTHER" id="PTHR13738:SF1">
    <property type="entry name" value="TROPONIN I"/>
    <property type="match status" value="1"/>
</dbReference>
<evidence type="ECO:0000256" key="4">
    <source>
        <dbReference type="ARBA" id="ARBA00022490"/>
    </source>
</evidence>
<evidence type="ECO:0000313" key="10">
    <source>
        <dbReference type="Proteomes" id="UP001161247"/>
    </source>
</evidence>
<comment type="subcellular location">
    <subcellularLocation>
        <location evidence="2">Cytoplasm</location>
        <location evidence="2">Cytoskeleton</location>
        <location evidence="2">Spindle</location>
    </subcellularLocation>
    <subcellularLocation>
        <location evidence="1">Nucleus</location>
    </subcellularLocation>
</comment>
<organism evidence="9 10">
    <name type="scientific">Oldenlandia corymbosa var. corymbosa</name>
    <dbReference type="NCBI Taxonomy" id="529605"/>
    <lineage>
        <taxon>Eukaryota</taxon>
        <taxon>Viridiplantae</taxon>
        <taxon>Streptophyta</taxon>
        <taxon>Embryophyta</taxon>
        <taxon>Tracheophyta</taxon>
        <taxon>Spermatophyta</taxon>
        <taxon>Magnoliopsida</taxon>
        <taxon>eudicotyledons</taxon>
        <taxon>Gunneridae</taxon>
        <taxon>Pentapetalae</taxon>
        <taxon>asterids</taxon>
        <taxon>lamiids</taxon>
        <taxon>Gentianales</taxon>
        <taxon>Rubiaceae</taxon>
        <taxon>Rubioideae</taxon>
        <taxon>Spermacoceae</taxon>
        <taxon>Hedyotis-Oldenlandia complex</taxon>
        <taxon>Oldenlandia</taxon>
    </lineage>
</organism>
<evidence type="ECO:0000313" key="9">
    <source>
        <dbReference type="EMBL" id="CAI9088210.1"/>
    </source>
</evidence>
<keyword evidence="4" id="KW-0963">Cytoplasm</keyword>
<feature type="region of interest" description="Disordered" evidence="7">
    <location>
        <begin position="357"/>
        <end position="377"/>
    </location>
</feature>
<name>A0AAV1BXY5_OLDCO</name>
<dbReference type="PANTHER" id="PTHR13738">
    <property type="entry name" value="TROPONIN I"/>
    <property type="match status" value="1"/>
</dbReference>
<feature type="compositionally biased region" description="Basic and acidic residues" evidence="7">
    <location>
        <begin position="1643"/>
        <end position="1671"/>
    </location>
</feature>
<evidence type="ECO:0000256" key="2">
    <source>
        <dbReference type="ARBA" id="ARBA00004186"/>
    </source>
</evidence>
<feature type="region of interest" description="Disordered" evidence="7">
    <location>
        <begin position="1608"/>
        <end position="1671"/>
    </location>
</feature>
<reference evidence="9" key="1">
    <citation type="submission" date="2023-03" db="EMBL/GenBank/DDBJ databases">
        <authorList>
            <person name="Julca I."/>
        </authorList>
    </citation>
    <scope>NUCLEOTIDE SEQUENCE</scope>
</reference>
<dbReference type="GO" id="GO:0005634">
    <property type="term" value="C:nucleus"/>
    <property type="evidence" value="ECO:0007669"/>
    <property type="project" value="UniProtKB-SubCell"/>
</dbReference>
<keyword evidence="5" id="KW-0206">Cytoskeleton</keyword>
<accession>A0AAV1BXY5</accession>
<feature type="compositionally biased region" description="Acidic residues" evidence="7">
    <location>
        <begin position="1758"/>
        <end position="1768"/>
    </location>
</feature>
<proteinExistence type="inferred from homology"/>
<gene>
    <name evidence="9" type="ORF">OLC1_LOCUS836</name>
</gene>
<evidence type="ECO:0000259" key="8">
    <source>
        <dbReference type="Pfam" id="PF03941"/>
    </source>
</evidence>
<dbReference type="GO" id="GO:0005819">
    <property type="term" value="C:spindle"/>
    <property type="evidence" value="ECO:0007669"/>
    <property type="project" value="UniProtKB-SubCell"/>
</dbReference>
<evidence type="ECO:0000256" key="6">
    <source>
        <dbReference type="ARBA" id="ARBA00023242"/>
    </source>
</evidence>
<feature type="region of interest" description="Disordered" evidence="7">
    <location>
        <begin position="249"/>
        <end position="282"/>
    </location>
</feature>
<dbReference type="Proteomes" id="UP001161247">
    <property type="component" value="Chromosome 1"/>
</dbReference>
<feature type="region of interest" description="Disordered" evidence="7">
    <location>
        <begin position="1720"/>
        <end position="1772"/>
    </location>
</feature>
<dbReference type="InterPro" id="IPR050875">
    <property type="entry name" value="Troponin_I"/>
</dbReference>
<keyword evidence="6" id="KW-0539">Nucleus</keyword>
<evidence type="ECO:0000256" key="3">
    <source>
        <dbReference type="ARBA" id="ARBA00010042"/>
    </source>
</evidence>
<protein>
    <submittedName>
        <fullName evidence="9">OLC1v1022484C1</fullName>
    </submittedName>
</protein>
<comment type="similarity">
    <text evidence="3">Belongs to the INCENP family.</text>
</comment>
<keyword evidence="10" id="KW-1185">Reference proteome</keyword>
<dbReference type="EMBL" id="OX459118">
    <property type="protein sequence ID" value="CAI9088210.1"/>
    <property type="molecule type" value="Genomic_DNA"/>
</dbReference>
<dbReference type="Pfam" id="PF03941">
    <property type="entry name" value="INCENP_ARK-bind"/>
    <property type="match status" value="1"/>
</dbReference>
<feature type="compositionally biased region" description="Basic and acidic residues" evidence="7">
    <location>
        <begin position="1608"/>
        <end position="1636"/>
    </location>
</feature>
<evidence type="ECO:0000256" key="1">
    <source>
        <dbReference type="ARBA" id="ARBA00004123"/>
    </source>
</evidence>
<feature type="compositionally biased region" description="Polar residues" evidence="7">
    <location>
        <begin position="1727"/>
        <end position="1742"/>
    </location>
</feature>
<feature type="compositionally biased region" description="Polar residues" evidence="7">
    <location>
        <begin position="270"/>
        <end position="282"/>
    </location>
</feature>
<feature type="compositionally biased region" description="Basic and acidic residues" evidence="7">
    <location>
        <begin position="255"/>
        <end position="269"/>
    </location>
</feature>
<feature type="domain" description="Inner centromere protein ARK-binding" evidence="8">
    <location>
        <begin position="1757"/>
        <end position="1811"/>
    </location>
</feature>